<dbReference type="SUPFAM" id="SSF53335">
    <property type="entry name" value="S-adenosyl-L-methionine-dependent methyltransferases"/>
    <property type="match status" value="1"/>
</dbReference>
<evidence type="ECO:0000313" key="4">
    <source>
        <dbReference type="EMBL" id="GAK73998.1"/>
    </source>
</evidence>
<proteinExistence type="predicted"/>
<comment type="caution">
    <text evidence="4">The sequence shown here is derived from an EMBL/GenBank/DDBJ whole genome shotgun (WGS) entry which is preliminary data.</text>
</comment>
<dbReference type="Pfam" id="PF02086">
    <property type="entry name" value="MethyltransfD12"/>
    <property type="match status" value="1"/>
</dbReference>
<keyword evidence="5" id="KW-1185">Reference proteome</keyword>
<protein>
    <submittedName>
        <fullName evidence="4">Site-specific DNA methylase</fullName>
    </submittedName>
</protein>
<evidence type="ECO:0000256" key="3">
    <source>
        <dbReference type="ARBA" id="ARBA00022691"/>
    </source>
</evidence>
<dbReference type="Gene3D" id="3.40.50.150">
    <property type="entry name" value="Vaccinia Virus protein VP39"/>
    <property type="match status" value="1"/>
</dbReference>
<dbReference type="InterPro" id="IPR012327">
    <property type="entry name" value="MeTrfase_D12"/>
</dbReference>
<dbReference type="GO" id="GO:0032259">
    <property type="term" value="P:methylation"/>
    <property type="evidence" value="ECO:0007669"/>
    <property type="project" value="UniProtKB-KW"/>
</dbReference>
<keyword evidence="2" id="KW-0808">Transferase</keyword>
<dbReference type="InterPro" id="IPR029063">
    <property type="entry name" value="SAM-dependent_MTases_sf"/>
</dbReference>
<evidence type="ECO:0000256" key="2">
    <source>
        <dbReference type="ARBA" id="ARBA00022679"/>
    </source>
</evidence>
<keyword evidence="3" id="KW-0949">S-adenosyl-L-methionine</keyword>
<dbReference type="PANTHER" id="PTHR30481">
    <property type="entry name" value="DNA ADENINE METHYLASE"/>
    <property type="match status" value="1"/>
</dbReference>
<reference evidence="4 5" key="2">
    <citation type="journal article" date="2014" name="Genome Announc.">
        <title>Draft Genome Sequence of 'Candidatus Phytoplasma asteris' Strain OY-V, an Unculturable Plant-Pathogenic Bacterium.</title>
        <authorList>
            <person name="Kakizawa S."/>
            <person name="Makino A."/>
            <person name="Ishii Y."/>
            <person name="Tamaki H."/>
            <person name="Kamagata Y."/>
        </authorList>
    </citation>
    <scope>NUCLEOTIDE SEQUENCE [LARGE SCALE GENOMIC DNA]</scope>
    <source>
        <strain evidence="4 5">OY-V</strain>
    </source>
</reference>
<sequence length="124" mass="14769">MKINWIGCKKKMIPQLLTKIPFNYNTYCEPFLGSGILFQTLKPKKTILNDNDINLIQLWQNALNEPILFCNNVINFEKQINKTNNQQLQKEKYKLLLNIFNKMNPCVVSKKRKNIYEFWLSKIN</sequence>
<reference evidence="5" key="1">
    <citation type="journal article" date="2014" name="Genome Announc.">
        <title>Draft Genome Sequence of ''Candidatus Phytoplasma asteris'' Strain OY-V, an Unculturable Plant-Pathogenic Bacterium.</title>
        <authorList>
            <person name="Kakizawa S."/>
            <person name="Makino A."/>
            <person name="Ishii Y."/>
            <person name="Tamaki H."/>
            <person name="Kamagata Y."/>
        </authorList>
    </citation>
    <scope>NUCLEOTIDE SEQUENCE [LARGE SCALE GENOMIC DNA]</scope>
    <source>
        <strain evidence="5">OY-V</strain>
    </source>
</reference>
<dbReference type="GO" id="GO:0008168">
    <property type="term" value="F:methyltransferase activity"/>
    <property type="evidence" value="ECO:0007669"/>
    <property type="project" value="UniProtKB-KW"/>
</dbReference>
<dbReference type="Proteomes" id="UP000028900">
    <property type="component" value="Unassembled WGS sequence"/>
</dbReference>
<organism evidence="4 5">
    <name type="scientific">'Chrysanthemum coronarium' phytoplasma</name>
    <dbReference type="NCBI Taxonomy" id="1520703"/>
    <lineage>
        <taxon>Bacteria</taxon>
        <taxon>Bacillati</taxon>
        <taxon>Mycoplasmatota</taxon>
        <taxon>Mollicutes</taxon>
        <taxon>Acholeplasmatales</taxon>
        <taxon>Acholeplasmataceae</taxon>
        <taxon>Candidatus Phytoplasma</taxon>
        <taxon>16SrI (Aster yellows group)</taxon>
    </lineage>
</organism>
<accession>A0ABQ0J313</accession>
<gene>
    <name evidence="4" type="primary">dam</name>
    <name evidence="4" type="ORF">OYV_04840</name>
</gene>
<name>A0ABQ0J313_9MOLU</name>
<keyword evidence="1 4" id="KW-0489">Methyltransferase</keyword>
<dbReference type="PRINTS" id="PR00505">
    <property type="entry name" value="D12N6MTFRASE"/>
</dbReference>
<evidence type="ECO:0000313" key="5">
    <source>
        <dbReference type="Proteomes" id="UP000028900"/>
    </source>
</evidence>
<dbReference type="RefSeq" id="WP_269077283.1">
    <property type="nucleotide sequence ID" value="NZ_BBIY01000035.1"/>
</dbReference>
<dbReference type="EMBL" id="BBIY01000035">
    <property type="protein sequence ID" value="GAK73998.1"/>
    <property type="molecule type" value="Genomic_DNA"/>
</dbReference>
<evidence type="ECO:0000256" key="1">
    <source>
        <dbReference type="ARBA" id="ARBA00022603"/>
    </source>
</evidence>